<feature type="domain" description="NAD(P)-binding" evidence="1">
    <location>
        <begin position="6"/>
        <end position="189"/>
    </location>
</feature>
<dbReference type="Gene3D" id="3.90.25.10">
    <property type="entry name" value="UDP-galactose 4-epimerase, domain 1"/>
    <property type="match status" value="1"/>
</dbReference>
<dbReference type="STRING" id="419479.SAMN04488563_3846"/>
<dbReference type="RefSeq" id="WP_046770968.1">
    <property type="nucleotide sequence ID" value="NZ_LBMC01000038.1"/>
</dbReference>
<dbReference type="OrthoDB" id="4457504at2"/>
<organism evidence="2 3">
    <name type="scientific">Jiangella alkaliphila</name>
    <dbReference type="NCBI Taxonomy" id="419479"/>
    <lineage>
        <taxon>Bacteria</taxon>
        <taxon>Bacillati</taxon>
        <taxon>Actinomycetota</taxon>
        <taxon>Actinomycetes</taxon>
        <taxon>Jiangellales</taxon>
        <taxon>Jiangellaceae</taxon>
        <taxon>Jiangella</taxon>
    </lineage>
</organism>
<dbReference type="PANTHER" id="PTHR43162:SF1">
    <property type="entry name" value="PRESTALK A DIFFERENTIATION PROTEIN A"/>
    <property type="match status" value="1"/>
</dbReference>
<dbReference type="InterPro" id="IPR016040">
    <property type="entry name" value="NAD(P)-bd_dom"/>
</dbReference>
<dbReference type="PANTHER" id="PTHR43162">
    <property type="match status" value="1"/>
</dbReference>
<accession>A0A1H2KIG9</accession>
<sequence length="289" mass="29914">MYAITGITGHVGGAAANTLLAQGDQIRAVVRSAAKGRPWSRRGADVAVADLADPAALADAIAGCRGAFVMLPTDLAGTDESHRRLADSIVEGVARSGVLHVVMLSSVGADLPEGTGPVRWLHQLENGLRDTGVVVTAIRSAHFQEKVVDVLPAVTGSGTFPVFGSADVEIPMVATRDVGAAVAAALEHPPLASEIVDLDPPAYTERQVAAALAAVLDRPVEVVTVPRPAWPDALRDAGVPAALAAELIELYEATDQGLLRPRGGGRRLPCTTPIEATLRELVAPRRVGA</sequence>
<reference evidence="3" key="1">
    <citation type="submission" date="2016-10" db="EMBL/GenBank/DDBJ databases">
        <authorList>
            <person name="Varghese N."/>
            <person name="Submissions S."/>
        </authorList>
    </citation>
    <scope>NUCLEOTIDE SEQUENCE [LARGE SCALE GENOMIC DNA]</scope>
    <source>
        <strain evidence="3">DSM 45079</strain>
    </source>
</reference>
<evidence type="ECO:0000313" key="2">
    <source>
        <dbReference type="EMBL" id="SDU68181.1"/>
    </source>
</evidence>
<dbReference type="EMBL" id="LT629791">
    <property type="protein sequence ID" value="SDU68181.1"/>
    <property type="molecule type" value="Genomic_DNA"/>
</dbReference>
<name>A0A1H2KIG9_9ACTN</name>
<dbReference type="InterPro" id="IPR036291">
    <property type="entry name" value="NAD(P)-bd_dom_sf"/>
</dbReference>
<evidence type="ECO:0000313" key="3">
    <source>
        <dbReference type="Proteomes" id="UP000182977"/>
    </source>
</evidence>
<dbReference type="Pfam" id="PF13460">
    <property type="entry name" value="NAD_binding_10"/>
    <property type="match status" value="1"/>
</dbReference>
<protein>
    <submittedName>
        <fullName evidence="2">Uncharacterized conserved protein YbjT, contains NAD(P)-binding and DUF2867 domains</fullName>
    </submittedName>
</protein>
<dbReference type="InterPro" id="IPR051604">
    <property type="entry name" value="Ergot_Alk_Oxidoreductase"/>
</dbReference>
<dbReference type="AlphaFoldDB" id="A0A1H2KIG9"/>
<dbReference type="Gene3D" id="3.40.50.720">
    <property type="entry name" value="NAD(P)-binding Rossmann-like Domain"/>
    <property type="match status" value="1"/>
</dbReference>
<dbReference type="SUPFAM" id="SSF51735">
    <property type="entry name" value="NAD(P)-binding Rossmann-fold domains"/>
    <property type="match status" value="1"/>
</dbReference>
<dbReference type="Proteomes" id="UP000182977">
    <property type="component" value="Chromosome I"/>
</dbReference>
<keyword evidence="3" id="KW-1185">Reference proteome</keyword>
<proteinExistence type="predicted"/>
<evidence type="ECO:0000259" key="1">
    <source>
        <dbReference type="Pfam" id="PF13460"/>
    </source>
</evidence>
<gene>
    <name evidence="2" type="ORF">SAMN04488563_3846</name>
</gene>